<dbReference type="Proteomes" id="UP000808388">
    <property type="component" value="Unassembled WGS sequence"/>
</dbReference>
<dbReference type="InterPro" id="IPR028098">
    <property type="entry name" value="Glyco_trans_4-like_N"/>
</dbReference>
<dbReference type="InterPro" id="IPR001296">
    <property type="entry name" value="Glyco_trans_1"/>
</dbReference>
<evidence type="ECO:0000259" key="4">
    <source>
        <dbReference type="Pfam" id="PF13579"/>
    </source>
</evidence>
<evidence type="ECO:0000313" key="5">
    <source>
        <dbReference type="EMBL" id="MBI3627194.1"/>
    </source>
</evidence>
<dbReference type="Pfam" id="PF13579">
    <property type="entry name" value="Glyco_trans_4_4"/>
    <property type="match status" value="1"/>
</dbReference>
<accession>A0A9D6LMG0</accession>
<dbReference type="Pfam" id="PF00534">
    <property type="entry name" value="Glycos_transf_1"/>
    <property type="match status" value="2"/>
</dbReference>
<dbReference type="Pfam" id="PF13439">
    <property type="entry name" value="Glyco_transf_4"/>
    <property type="match status" value="1"/>
</dbReference>
<sequence length="753" mass="83676">MNTRATIYVFSTAFWPLVGGAEIAAEEVIRRLEDSFDFVVITGRLKKNLKKEEVRGGCTILRIGFGNAFDKILLPVLGPFIVHQTDKKRPAQLFWPVMVSFASGIPYIFNILFKRHIPIVLTLQEGDPESHLRHSRGGLIGLAWRMALRRSSAVTAISSYLARLAKGFGYQKNVQLISNGVDLALFEKKFSTVENDELRTSLEIPEGAKIIVTTSRLVKKNGIDILIRAFLALPQDLKGQAYLLILGDGAEKESLKRLATNKRILFLGSRPYHDLPRYLAIADVFVRPSRSEGMGNSFIEAMAAGVPIIGTPVGGIPEFLVDGETGLLAEPENPNSTAAAIGRILTDTRLRNLLIEAGKKKAQEYNWHDISEKYGAVFLAEMNKKRSVLIATGIFPPAIGGPALYALALADYFKQKGWQVSILTYAHGDPTAGVHRVSLEIPSGVRHSLTFLKAINLVFKADAVLLLDHASLGFPVAIASRILGKRYIVRVGGDFLWEGFVMSRRAELSLPDFYQRAPDLSFKERIIFQAVRYTLQHAATVAFNTEWQKDIFIRAYGLDPTKVTVVQNVCLARQGAAQESEREYSRFLYVGRFLFLKNLKRTIRSFITAQKKMNRPFMFEIIGEGPEEEALKTFVKTLHTDRVVFHASMAQKDMFERLESARAAAVASYSDVAPNIITESLALGTPAILTKYSGLEKARADGVLRVDPLDESSIEAAFLRMMDDGQYADLRKAVAVSSPRSWSDVAKEYAVLL</sequence>
<dbReference type="GO" id="GO:0016757">
    <property type="term" value="F:glycosyltransferase activity"/>
    <property type="evidence" value="ECO:0007669"/>
    <property type="project" value="InterPro"/>
</dbReference>
<dbReference type="AlphaFoldDB" id="A0A9D6LMG0"/>
<feature type="domain" description="Glycosyl transferase family 1" evidence="2">
    <location>
        <begin position="196"/>
        <end position="360"/>
    </location>
</feature>
<keyword evidence="1" id="KW-1133">Transmembrane helix</keyword>
<name>A0A9D6LMG0_9BACT</name>
<proteinExistence type="predicted"/>
<evidence type="ECO:0000259" key="3">
    <source>
        <dbReference type="Pfam" id="PF13439"/>
    </source>
</evidence>
<dbReference type="SUPFAM" id="SSF53756">
    <property type="entry name" value="UDP-Glycosyltransferase/glycogen phosphorylase"/>
    <property type="match status" value="2"/>
</dbReference>
<reference evidence="5" key="1">
    <citation type="submission" date="2020-07" db="EMBL/GenBank/DDBJ databases">
        <title>Huge and variable diversity of episymbiotic CPR bacteria and DPANN archaea in groundwater ecosystems.</title>
        <authorList>
            <person name="He C.Y."/>
            <person name="Keren R."/>
            <person name="Whittaker M."/>
            <person name="Farag I.F."/>
            <person name="Doudna J."/>
            <person name="Cate J.H.D."/>
            <person name="Banfield J.F."/>
        </authorList>
    </citation>
    <scope>NUCLEOTIDE SEQUENCE</scope>
    <source>
        <strain evidence="5">NC_groundwater_972_Pr1_S-0.2um_49_27</strain>
    </source>
</reference>
<feature type="transmembrane region" description="Helical" evidence="1">
    <location>
        <begin position="93"/>
        <end position="113"/>
    </location>
</feature>
<dbReference type="PANTHER" id="PTHR45947">
    <property type="entry name" value="SULFOQUINOVOSYL TRANSFERASE SQD2"/>
    <property type="match status" value="1"/>
</dbReference>
<feature type="domain" description="Glycosyltransferase subfamily 4-like N-terminal" evidence="4">
    <location>
        <begin position="400"/>
        <end position="568"/>
    </location>
</feature>
<organism evidence="5 6">
    <name type="scientific">Candidatus Sungiibacteriota bacterium</name>
    <dbReference type="NCBI Taxonomy" id="2750080"/>
    <lineage>
        <taxon>Bacteria</taxon>
        <taxon>Candidatus Sungiibacteriota</taxon>
    </lineage>
</organism>
<evidence type="ECO:0000313" key="6">
    <source>
        <dbReference type="Proteomes" id="UP000808388"/>
    </source>
</evidence>
<dbReference type="CDD" id="cd03801">
    <property type="entry name" value="GT4_PimA-like"/>
    <property type="match status" value="2"/>
</dbReference>
<protein>
    <submittedName>
        <fullName evidence="5">Glycosyltransferase family 4 protein</fullName>
    </submittedName>
</protein>
<feature type="domain" description="Glycosyltransferase subfamily 4-like N-terminal" evidence="3">
    <location>
        <begin position="18"/>
        <end position="184"/>
    </location>
</feature>
<evidence type="ECO:0000259" key="2">
    <source>
        <dbReference type="Pfam" id="PF00534"/>
    </source>
</evidence>
<dbReference type="PANTHER" id="PTHR45947:SF3">
    <property type="entry name" value="SULFOQUINOVOSYL TRANSFERASE SQD2"/>
    <property type="match status" value="1"/>
</dbReference>
<keyword evidence="1" id="KW-0812">Transmembrane</keyword>
<dbReference type="EMBL" id="JACQCQ010000002">
    <property type="protein sequence ID" value="MBI3627194.1"/>
    <property type="molecule type" value="Genomic_DNA"/>
</dbReference>
<feature type="domain" description="Glycosyl transferase family 1" evidence="2">
    <location>
        <begin position="582"/>
        <end position="726"/>
    </location>
</feature>
<dbReference type="InterPro" id="IPR050194">
    <property type="entry name" value="Glycosyltransferase_grp1"/>
</dbReference>
<evidence type="ECO:0000256" key="1">
    <source>
        <dbReference type="SAM" id="Phobius"/>
    </source>
</evidence>
<comment type="caution">
    <text evidence="5">The sequence shown here is derived from an EMBL/GenBank/DDBJ whole genome shotgun (WGS) entry which is preliminary data.</text>
</comment>
<dbReference type="Gene3D" id="3.40.50.2000">
    <property type="entry name" value="Glycogen Phosphorylase B"/>
    <property type="match status" value="4"/>
</dbReference>
<keyword evidence="1" id="KW-0472">Membrane</keyword>
<gene>
    <name evidence="5" type="ORF">HY220_00380</name>
</gene>